<dbReference type="Proteomes" id="UP000799539">
    <property type="component" value="Unassembled WGS sequence"/>
</dbReference>
<reference evidence="2" key="1">
    <citation type="journal article" date="2020" name="Stud. Mycol.">
        <title>101 Dothideomycetes genomes: a test case for predicting lifestyles and emergence of pathogens.</title>
        <authorList>
            <person name="Haridas S."/>
            <person name="Albert R."/>
            <person name="Binder M."/>
            <person name="Bloem J."/>
            <person name="Labutti K."/>
            <person name="Salamov A."/>
            <person name="Andreopoulos B."/>
            <person name="Baker S."/>
            <person name="Barry K."/>
            <person name="Bills G."/>
            <person name="Bluhm B."/>
            <person name="Cannon C."/>
            <person name="Castanera R."/>
            <person name="Culley D."/>
            <person name="Daum C."/>
            <person name="Ezra D."/>
            <person name="Gonzalez J."/>
            <person name="Henrissat B."/>
            <person name="Kuo A."/>
            <person name="Liang C."/>
            <person name="Lipzen A."/>
            <person name="Lutzoni F."/>
            <person name="Magnuson J."/>
            <person name="Mondo S."/>
            <person name="Nolan M."/>
            <person name="Ohm R."/>
            <person name="Pangilinan J."/>
            <person name="Park H.-J."/>
            <person name="Ramirez L."/>
            <person name="Alfaro M."/>
            <person name="Sun H."/>
            <person name="Tritt A."/>
            <person name="Yoshinaga Y."/>
            <person name="Zwiers L.-H."/>
            <person name="Turgeon B."/>
            <person name="Goodwin S."/>
            <person name="Spatafora J."/>
            <person name="Crous P."/>
            <person name="Grigoriev I."/>
        </authorList>
    </citation>
    <scope>NUCLEOTIDE SEQUENCE</scope>
    <source>
        <strain evidence="2">SCOH1-5</strain>
    </source>
</reference>
<dbReference type="InterPro" id="IPR007497">
    <property type="entry name" value="SIMPL/DUF541"/>
</dbReference>
<gene>
    <name evidence="2" type="ORF">CERZMDRAFT_96531</name>
</gene>
<dbReference type="AlphaFoldDB" id="A0A6A6FJT1"/>
<proteinExistence type="predicted"/>
<dbReference type="Pfam" id="PF04402">
    <property type="entry name" value="SIMPL"/>
    <property type="match status" value="1"/>
</dbReference>
<keyword evidence="3" id="KW-1185">Reference proteome</keyword>
<name>A0A6A6FJT1_9PEZI</name>
<dbReference type="EMBL" id="ML992670">
    <property type="protein sequence ID" value="KAF2213706.1"/>
    <property type="molecule type" value="Genomic_DNA"/>
</dbReference>
<accession>A0A6A6FJT1</accession>
<protein>
    <submittedName>
        <fullName evidence="2">Uncharacterized protein</fullName>
    </submittedName>
</protein>
<evidence type="ECO:0000313" key="3">
    <source>
        <dbReference type="Proteomes" id="UP000799539"/>
    </source>
</evidence>
<feature type="region of interest" description="Disordered" evidence="1">
    <location>
        <begin position="60"/>
        <end position="81"/>
    </location>
</feature>
<dbReference type="Gene3D" id="3.30.110.170">
    <property type="entry name" value="Protein of unknown function (DUF541), domain 1"/>
    <property type="match status" value="1"/>
</dbReference>
<evidence type="ECO:0000256" key="1">
    <source>
        <dbReference type="SAM" id="MobiDB-lite"/>
    </source>
</evidence>
<organism evidence="2 3">
    <name type="scientific">Cercospora zeae-maydis SCOH1-5</name>
    <dbReference type="NCBI Taxonomy" id="717836"/>
    <lineage>
        <taxon>Eukaryota</taxon>
        <taxon>Fungi</taxon>
        <taxon>Dikarya</taxon>
        <taxon>Ascomycota</taxon>
        <taxon>Pezizomycotina</taxon>
        <taxon>Dothideomycetes</taxon>
        <taxon>Dothideomycetidae</taxon>
        <taxon>Mycosphaerellales</taxon>
        <taxon>Mycosphaerellaceae</taxon>
        <taxon>Cercospora</taxon>
    </lineage>
</organism>
<dbReference type="OrthoDB" id="3335918at2759"/>
<sequence length="117" mass="13080">MATYIRINEPAMKGICDEATKDTHRTELRAKAAKNAYQKTLDYARAMGYSNVTPYQLKESAANTSSSRMKGGRMPSSTSERTAKNLAEILGLREVSVGPFMYQPDDIRVSVTKKKHF</sequence>
<evidence type="ECO:0000313" key="2">
    <source>
        <dbReference type="EMBL" id="KAF2213706.1"/>
    </source>
</evidence>